<comment type="caution">
    <text evidence="7">The sequence shown here is derived from an EMBL/GenBank/DDBJ whole genome shotgun (WGS) entry which is preliminary data.</text>
</comment>
<evidence type="ECO:0000256" key="6">
    <source>
        <dbReference type="SAM" id="Phobius"/>
    </source>
</evidence>
<evidence type="ECO:0000256" key="2">
    <source>
        <dbReference type="ARBA" id="ARBA00022475"/>
    </source>
</evidence>
<name>A0ABU5DS48_9BURK</name>
<dbReference type="Proteomes" id="UP001285263">
    <property type="component" value="Unassembled WGS sequence"/>
</dbReference>
<gene>
    <name evidence="7" type="ORF">SNE35_31925</name>
</gene>
<organism evidence="7 8">
    <name type="scientific">Roseateles agri</name>
    <dbReference type="NCBI Taxonomy" id="3098619"/>
    <lineage>
        <taxon>Bacteria</taxon>
        <taxon>Pseudomonadati</taxon>
        <taxon>Pseudomonadota</taxon>
        <taxon>Betaproteobacteria</taxon>
        <taxon>Burkholderiales</taxon>
        <taxon>Sphaerotilaceae</taxon>
        <taxon>Roseateles</taxon>
    </lineage>
</organism>
<feature type="non-terminal residue" evidence="7">
    <location>
        <position position="147"/>
    </location>
</feature>
<protein>
    <submittedName>
        <fullName evidence="7">Branched-chain amino acid ABC transporter permease</fullName>
    </submittedName>
</protein>
<keyword evidence="2" id="KW-1003">Cell membrane</keyword>
<feature type="transmembrane region" description="Helical" evidence="6">
    <location>
        <begin position="50"/>
        <end position="75"/>
    </location>
</feature>
<dbReference type="InterPro" id="IPR001851">
    <property type="entry name" value="ABC_transp_permease"/>
</dbReference>
<accession>A0ABU5DS48</accession>
<dbReference type="RefSeq" id="WP_431312816.1">
    <property type="nucleotide sequence ID" value="NZ_JAXCLA010000014.1"/>
</dbReference>
<keyword evidence="8" id="KW-1185">Reference proteome</keyword>
<dbReference type="Pfam" id="PF02653">
    <property type="entry name" value="BPD_transp_2"/>
    <property type="match status" value="1"/>
</dbReference>
<reference evidence="7 8" key="1">
    <citation type="submission" date="2023-11" db="EMBL/GenBank/DDBJ databases">
        <title>Paucibacter sp. nov., isolated from fresh soil in Korea.</title>
        <authorList>
            <person name="Le N.T.T."/>
        </authorList>
    </citation>
    <scope>NUCLEOTIDE SEQUENCE [LARGE SCALE GENOMIC DNA]</scope>
    <source>
        <strain evidence="7 8">R3-3</strain>
    </source>
</reference>
<proteinExistence type="predicted"/>
<evidence type="ECO:0000313" key="8">
    <source>
        <dbReference type="Proteomes" id="UP001285263"/>
    </source>
</evidence>
<dbReference type="PANTHER" id="PTHR30482:SF17">
    <property type="entry name" value="ABC TRANSPORTER ATP-BINDING PROTEIN"/>
    <property type="match status" value="1"/>
</dbReference>
<keyword evidence="3 6" id="KW-0812">Transmembrane</keyword>
<dbReference type="PANTHER" id="PTHR30482">
    <property type="entry name" value="HIGH-AFFINITY BRANCHED-CHAIN AMINO ACID TRANSPORT SYSTEM PERMEASE"/>
    <property type="match status" value="1"/>
</dbReference>
<evidence type="ECO:0000313" key="7">
    <source>
        <dbReference type="EMBL" id="MDY0749149.1"/>
    </source>
</evidence>
<sequence>MNSPTTTPTVAQRLLAPSRWRAWEIAAWLLIWAAPIALPQHAALINEIAILALFALSLDVILGYAGIVSLGHAAFFGLGAYGAALFAKHVMPDPLVGLAVGTLLGGLLGALTSPMIVRGTDLTRLMVTMGVALVLLELANKFDDLTG</sequence>
<evidence type="ECO:0000256" key="1">
    <source>
        <dbReference type="ARBA" id="ARBA00004651"/>
    </source>
</evidence>
<dbReference type="EMBL" id="JAXCLA010000014">
    <property type="protein sequence ID" value="MDY0749149.1"/>
    <property type="molecule type" value="Genomic_DNA"/>
</dbReference>
<comment type="subcellular location">
    <subcellularLocation>
        <location evidence="1">Cell membrane</location>
        <topology evidence="1">Multi-pass membrane protein</topology>
    </subcellularLocation>
</comment>
<evidence type="ECO:0000256" key="5">
    <source>
        <dbReference type="ARBA" id="ARBA00023136"/>
    </source>
</evidence>
<keyword evidence="4 6" id="KW-1133">Transmembrane helix</keyword>
<evidence type="ECO:0000256" key="4">
    <source>
        <dbReference type="ARBA" id="ARBA00022989"/>
    </source>
</evidence>
<evidence type="ECO:0000256" key="3">
    <source>
        <dbReference type="ARBA" id="ARBA00022692"/>
    </source>
</evidence>
<keyword evidence="5 6" id="KW-0472">Membrane</keyword>
<feature type="transmembrane region" description="Helical" evidence="6">
    <location>
        <begin position="95"/>
        <end position="117"/>
    </location>
</feature>
<dbReference type="InterPro" id="IPR043428">
    <property type="entry name" value="LivM-like"/>
</dbReference>